<evidence type="ECO:0000256" key="1">
    <source>
        <dbReference type="SAM" id="SignalP"/>
    </source>
</evidence>
<dbReference type="AlphaFoldDB" id="A0A8T0GZD8"/>
<feature type="signal peptide" evidence="1">
    <location>
        <begin position="1"/>
        <end position="28"/>
    </location>
</feature>
<dbReference type="Proteomes" id="UP000822688">
    <property type="component" value="Chromosome 8"/>
</dbReference>
<protein>
    <submittedName>
        <fullName evidence="2">Uncharacterized protein</fullName>
    </submittedName>
</protein>
<proteinExistence type="predicted"/>
<keyword evidence="1" id="KW-0732">Signal</keyword>
<name>A0A8T0GZD8_CERPU</name>
<dbReference type="EMBL" id="CM026429">
    <property type="protein sequence ID" value="KAG0563484.1"/>
    <property type="molecule type" value="Genomic_DNA"/>
</dbReference>
<sequence>MVWIQCSILAKLNVVFFLAVRCSLLCEAEISGYEIVEGLNRLMHLLCRHLHQIEC</sequence>
<comment type="caution">
    <text evidence="2">The sequence shown here is derived from an EMBL/GenBank/DDBJ whole genome shotgun (WGS) entry which is preliminary data.</text>
</comment>
<gene>
    <name evidence="2" type="ORF">KC19_8G034900</name>
</gene>
<keyword evidence="3" id="KW-1185">Reference proteome</keyword>
<organism evidence="2 3">
    <name type="scientific">Ceratodon purpureus</name>
    <name type="common">Fire moss</name>
    <name type="synonym">Dicranum purpureum</name>
    <dbReference type="NCBI Taxonomy" id="3225"/>
    <lineage>
        <taxon>Eukaryota</taxon>
        <taxon>Viridiplantae</taxon>
        <taxon>Streptophyta</taxon>
        <taxon>Embryophyta</taxon>
        <taxon>Bryophyta</taxon>
        <taxon>Bryophytina</taxon>
        <taxon>Bryopsida</taxon>
        <taxon>Dicranidae</taxon>
        <taxon>Pseudoditrichales</taxon>
        <taxon>Ditrichaceae</taxon>
        <taxon>Ceratodon</taxon>
    </lineage>
</organism>
<reference evidence="2" key="1">
    <citation type="submission" date="2020-06" db="EMBL/GenBank/DDBJ databases">
        <title>WGS assembly of Ceratodon purpureus strain R40.</title>
        <authorList>
            <person name="Carey S.B."/>
            <person name="Jenkins J."/>
            <person name="Shu S."/>
            <person name="Lovell J.T."/>
            <person name="Sreedasyam A."/>
            <person name="Maumus F."/>
            <person name="Tiley G.P."/>
            <person name="Fernandez-Pozo N."/>
            <person name="Barry K."/>
            <person name="Chen C."/>
            <person name="Wang M."/>
            <person name="Lipzen A."/>
            <person name="Daum C."/>
            <person name="Saski C.A."/>
            <person name="Payton A.C."/>
            <person name="Mcbreen J.C."/>
            <person name="Conrad R.E."/>
            <person name="Kollar L.M."/>
            <person name="Olsson S."/>
            <person name="Huttunen S."/>
            <person name="Landis J.B."/>
            <person name="Wickett N.J."/>
            <person name="Johnson M.G."/>
            <person name="Rensing S.A."/>
            <person name="Grimwood J."/>
            <person name="Schmutz J."/>
            <person name="Mcdaniel S.F."/>
        </authorList>
    </citation>
    <scope>NUCLEOTIDE SEQUENCE</scope>
    <source>
        <strain evidence="2">R40</strain>
    </source>
</reference>
<accession>A0A8T0GZD8</accession>
<feature type="chain" id="PRO_5035795215" evidence="1">
    <location>
        <begin position="29"/>
        <end position="55"/>
    </location>
</feature>
<evidence type="ECO:0000313" key="3">
    <source>
        <dbReference type="Proteomes" id="UP000822688"/>
    </source>
</evidence>
<evidence type="ECO:0000313" key="2">
    <source>
        <dbReference type="EMBL" id="KAG0563484.1"/>
    </source>
</evidence>